<evidence type="ECO:0000313" key="3">
    <source>
        <dbReference type="EMBL" id="AUI68251.1"/>
    </source>
</evidence>
<dbReference type="PANTHER" id="PTHR41786">
    <property type="entry name" value="MOTILITY ACCESSORY FACTOR MAF"/>
    <property type="match status" value="1"/>
</dbReference>
<dbReference type="InterPro" id="IPR045376">
    <property type="entry name" value="Maf_N"/>
</dbReference>
<organism evidence="3 4">
    <name type="scientific">Beggiatoa leptomitoformis</name>
    <dbReference type="NCBI Taxonomy" id="288004"/>
    <lineage>
        <taxon>Bacteria</taxon>
        <taxon>Pseudomonadati</taxon>
        <taxon>Pseudomonadota</taxon>
        <taxon>Gammaproteobacteria</taxon>
        <taxon>Thiotrichales</taxon>
        <taxon>Thiotrichaceae</taxon>
        <taxon>Beggiatoa</taxon>
    </lineage>
</organism>
<gene>
    <name evidence="3" type="ORF">BLE401_05740</name>
</gene>
<protein>
    <submittedName>
        <fullName evidence="3">DUF115 domain-containing protein</fullName>
    </submittedName>
</protein>
<evidence type="ECO:0000259" key="1">
    <source>
        <dbReference type="Pfam" id="PF01973"/>
    </source>
</evidence>
<dbReference type="PANTHER" id="PTHR41786:SF1">
    <property type="entry name" value="6-HYDROXYMETHYLPTERIN DIPHOSPHOKINASE MPTE-LIKE DOMAIN-CONTAINING PROTEIN"/>
    <property type="match status" value="1"/>
</dbReference>
<sequence length="686" mass="78018">MSLRFIHELKRATAKKRMKMLMEMQEKNFTLLKKRNPELANAIKHIGTGEFRISITDDFLEVSHIPTKALCHPDEGLFKYITELGHWHHTGWIDKLKVLHEIPTGIEHGQRLMSFAEKLHTAFPAIYHRMATGSISLPRLADGRRFSGATVFLGTFMGLQILHYLQTTEIRDIVIVEPDVTRFSLSCFFVDYAEIEKRFGRLVLHVGPDMPENPQALLIDHAPVTSTVWLRLLPAYPSDEFTNLIQRFELHWRGLSEVFVPFDREVRNLCYGARNLQNGTPINYQSPVLSDNSRIVIVASGPSLDKEIPWLKENQDKLIIFAAHSAVRTLKRNGIRPDYQCSLDTELQPELLDKLELDPDIPFVSYYKANPDSLKRFKTVLLVNEAGKANPVRFTRPLTYTHPTTGNLMVATASFAKPKQLYLIGLDLGFHQAAERDHVKDYWAHQTTDDEKASETEIAKPSLTEKEGILPASANFTESEGKIYTQAYHNIARRAVEAQFSTLGSQMSIFNLSDGVKIENAEPCHSETLFLTDYPEKSADLALFQAAFTGEQEGVWTVYRTPGKQVVESLRNAISKAMTLKKFDWLSFAQALDHTWSFALGDCLRAEMGDLRVEAYSKLIQDLLVTWYRVIIFTETPRETEQVYKQGLEILMSVLGELEWQAELTTFEEAFNTPTSSKDSTIPSSL</sequence>
<dbReference type="STRING" id="288004.AL038_00330"/>
<dbReference type="Proteomes" id="UP000234271">
    <property type="component" value="Chromosome"/>
</dbReference>
<dbReference type="Pfam" id="PF01973">
    <property type="entry name" value="MptE-like"/>
    <property type="match status" value="1"/>
</dbReference>
<name>A0A2N9YCQ1_9GAMM</name>
<dbReference type="AlphaFoldDB" id="A0A2N9YCQ1"/>
<evidence type="ECO:0000313" key="4">
    <source>
        <dbReference type="Proteomes" id="UP000234271"/>
    </source>
</evidence>
<feature type="domain" description="Glycosyltransferase Maf N-terminal" evidence="2">
    <location>
        <begin position="26"/>
        <end position="199"/>
    </location>
</feature>
<dbReference type="KEGG" id="blep:AL038_00330"/>
<dbReference type="EMBL" id="CP018889">
    <property type="protein sequence ID" value="AUI68251.1"/>
    <property type="molecule type" value="Genomic_DNA"/>
</dbReference>
<dbReference type="Pfam" id="PF20157">
    <property type="entry name" value="Maf_flag10_N"/>
    <property type="match status" value="1"/>
</dbReference>
<accession>A0A2N9YCQ1</accession>
<keyword evidence="4" id="KW-1185">Reference proteome</keyword>
<reference evidence="4" key="1">
    <citation type="submission" date="2016-12" db="EMBL/GenBank/DDBJ databases">
        <title>Complete Genome Sequence of Beggiatoa leptomitiformis D-401.</title>
        <authorList>
            <person name="Fomenkov A."/>
            <person name="Vincze T."/>
            <person name="Grabovich M."/>
            <person name="Anton B.P."/>
            <person name="Dubinina G."/>
            <person name="Orlova M."/>
            <person name="Belousova E."/>
            <person name="Roberts R.J."/>
        </authorList>
    </citation>
    <scope>NUCLEOTIDE SEQUENCE [LARGE SCALE GENOMIC DNA]</scope>
    <source>
        <strain evidence="4">D-401</strain>
    </source>
</reference>
<proteinExistence type="predicted"/>
<evidence type="ECO:0000259" key="2">
    <source>
        <dbReference type="Pfam" id="PF20157"/>
    </source>
</evidence>
<dbReference type="InterPro" id="IPR002826">
    <property type="entry name" value="MptE-like"/>
</dbReference>
<dbReference type="RefSeq" id="WP_062147336.1">
    <property type="nucleotide sequence ID" value="NZ_CP012373.2"/>
</dbReference>
<feature type="domain" description="6-hydroxymethylpterin diphosphokinase MptE-like" evidence="1">
    <location>
        <begin position="290"/>
        <end position="431"/>
    </location>
</feature>
<dbReference type="OrthoDB" id="9146744at2"/>